<evidence type="ECO:0000259" key="8">
    <source>
        <dbReference type="Pfam" id="PF00892"/>
    </source>
</evidence>
<feature type="transmembrane region" description="Helical" evidence="7">
    <location>
        <begin position="149"/>
        <end position="170"/>
    </location>
</feature>
<dbReference type="InterPro" id="IPR051258">
    <property type="entry name" value="Diverse_Substrate_Transporter"/>
</dbReference>
<evidence type="ECO:0000313" key="11">
    <source>
        <dbReference type="Proteomes" id="UP000617426"/>
    </source>
</evidence>
<dbReference type="EMBL" id="JACHMK010000001">
    <property type="protein sequence ID" value="MBB6333443.1"/>
    <property type="molecule type" value="Genomic_DNA"/>
</dbReference>
<evidence type="ECO:0000313" key="10">
    <source>
        <dbReference type="EMBL" id="MBB6335745.1"/>
    </source>
</evidence>
<evidence type="ECO:0000256" key="4">
    <source>
        <dbReference type="ARBA" id="ARBA00022692"/>
    </source>
</evidence>
<comment type="caution">
    <text evidence="10">The sequence shown here is derived from an EMBL/GenBank/DDBJ whole genome shotgun (WGS) entry which is preliminary data.</text>
</comment>
<dbReference type="GO" id="GO:0005886">
    <property type="term" value="C:plasma membrane"/>
    <property type="evidence" value="ECO:0007669"/>
    <property type="project" value="UniProtKB-SubCell"/>
</dbReference>
<evidence type="ECO:0000256" key="2">
    <source>
        <dbReference type="ARBA" id="ARBA00007362"/>
    </source>
</evidence>
<reference evidence="10" key="1">
    <citation type="submission" date="2020-08" db="EMBL/GenBank/DDBJ databases">
        <title>Sequencing the genomes of 1000 actinobacteria strains.</title>
        <authorList>
            <person name="Klenk H.-P."/>
        </authorList>
    </citation>
    <scope>NUCLEOTIDE SEQUENCE</scope>
    <source>
        <strain evidence="10">DSM 10695</strain>
    </source>
</reference>
<gene>
    <name evidence="9" type="ORF">HD592_000008</name>
    <name evidence="10" type="ORF">HD592_002310</name>
</gene>
<dbReference type="SUPFAM" id="SSF103481">
    <property type="entry name" value="Multidrug resistance efflux transporter EmrE"/>
    <property type="match status" value="2"/>
</dbReference>
<comment type="subcellular location">
    <subcellularLocation>
        <location evidence="1">Cell membrane</location>
        <topology evidence="1">Multi-pass membrane protein</topology>
    </subcellularLocation>
</comment>
<dbReference type="RefSeq" id="WP_343058688.1">
    <property type="nucleotide sequence ID" value="NZ_JACHMK010000001.1"/>
</dbReference>
<keyword evidence="11" id="KW-1185">Reference proteome</keyword>
<evidence type="ECO:0000256" key="1">
    <source>
        <dbReference type="ARBA" id="ARBA00004651"/>
    </source>
</evidence>
<protein>
    <submittedName>
        <fullName evidence="10">Drug/metabolite transporter (DMT)-like permease</fullName>
    </submittedName>
</protein>
<evidence type="ECO:0000256" key="3">
    <source>
        <dbReference type="ARBA" id="ARBA00022475"/>
    </source>
</evidence>
<evidence type="ECO:0000256" key="5">
    <source>
        <dbReference type="ARBA" id="ARBA00022989"/>
    </source>
</evidence>
<dbReference type="InterPro" id="IPR000620">
    <property type="entry name" value="EamA_dom"/>
</dbReference>
<keyword evidence="3" id="KW-1003">Cell membrane</keyword>
<evidence type="ECO:0000256" key="7">
    <source>
        <dbReference type="SAM" id="Phobius"/>
    </source>
</evidence>
<feature type="transmembrane region" description="Helical" evidence="7">
    <location>
        <begin position="95"/>
        <end position="115"/>
    </location>
</feature>
<keyword evidence="5 7" id="KW-1133">Transmembrane helix</keyword>
<evidence type="ECO:0000313" key="9">
    <source>
        <dbReference type="EMBL" id="MBB6333443.1"/>
    </source>
</evidence>
<feature type="transmembrane region" description="Helical" evidence="7">
    <location>
        <begin position="210"/>
        <end position="228"/>
    </location>
</feature>
<dbReference type="PANTHER" id="PTHR42920">
    <property type="entry name" value="OS03G0707200 PROTEIN-RELATED"/>
    <property type="match status" value="1"/>
</dbReference>
<feature type="transmembrane region" description="Helical" evidence="7">
    <location>
        <begin position="31"/>
        <end position="54"/>
    </location>
</feature>
<feature type="transmembrane region" description="Helical" evidence="7">
    <location>
        <begin position="235"/>
        <end position="255"/>
    </location>
</feature>
<dbReference type="AlphaFoldDB" id="A0A923E6U4"/>
<feature type="transmembrane region" description="Helical" evidence="7">
    <location>
        <begin position="261"/>
        <end position="280"/>
    </location>
</feature>
<dbReference type="Pfam" id="PF00892">
    <property type="entry name" value="EamA"/>
    <property type="match status" value="2"/>
</dbReference>
<accession>A0A923E6U4</accession>
<dbReference type="InterPro" id="IPR037185">
    <property type="entry name" value="EmrE-like"/>
</dbReference>
<dbReference type="PANTHER" id="PTHR42920:SF5">
    <property type="entry name" value="EAMA DOMAIN-CONTAINING PROTEIN"/>
    <property type="match status" value="1"/>
</dbReference>
<evidence type="ECO:0000256" key="6">
    <source>
        <dbReference type="ARBA" id="ARBA00023136"/>
    </source>
</evidence>
<keyword evidence="6 7" id="KW-0472">Membrane</keyword>
<comment type="similarity">
    <text evidence="2">Belongs to the EamA transporter family.</text>
</comment>
<name>A0A923E6U4_9ACTO</name>
<feature type="transmembrane region" description="Helical" evidence="7">
    <location>
        <begin position="122"/>
        <end position="143"/>
    </location>
</feature>
<dbReference type="EMBL" id="JACHMK010000001">
    <property type="protein sequence ID" value="MBB6335745.1"/>
    <property type="molecule type" value="Genomic_DNA"/>
</dbReference>
<feature type="domain" description="EamA" evidence="8">
    <location>
        <begin position="147"/>
        <end position="277"/>
    </location>
</feature>
<feature type="transmembrane region" description="Helical" evidence="7">
    <location>
        <begin position="66"/>
        <end position="83"/>
    </location>
</feature>
<proteinExistence type="inferred from homology"/>
<feature type="domain" description="EamA" evidence="8">
    <location>
        <begin position="12"/>
        <end position="138"/>
    </location>
</feature>
<organism evidence="10 11">
    <name type="scientific">Schaalia hyovaginalis</name>
    <dbReference type="NCBI Taxonomy" id="29316"/>
    <lineage>
        <taxon>Bacteria</taxon>
        <taxon>Bacillati</taxon>
        <taxon>Actinomycetota</taxon>
        <taxon>Actinomycetes</taxon>
        <taxon>Actinomycetales</taxon>
        <taxon>Actinomycetaceae</taxon>
        <taxon>Schaalia</taxon>
    </lineage>
</organism>
<dbReference type="Proteomes" id="UP000617426">
    <property type="component" value="Unassembled WGS sequence"/>
</dbReference>
<feature type="transmembrane region" description="Helical" evidence="7">
    <location>
        <begin position="177"/>
        <end position="198"/>
    </location>
</feature>
<sequence length="302" mass="31393">MSSRPILLPALALTVITAVWGSTFFMVKDIVVFTTPLDFLGVRFAIAALAVIVLRGRRLLTCSPTTWRRGLSAGAVYAAAQIAQTYGLKTADASVSGFITGMYVVLTPVILFLVFRVSTPARVWVATILATAGLAVLSLQGLALGTGEALSFLGAVLYAIHIIVLGRWAGQEKGLDLAAIQMIAIGAICGAAALPGGIGLPRGVIPWAEVFYMALISGLLALIVQTWAQARIPAARAAVIMTTEPVFAALFAILFGGESLSGRLLLGGGLVLAAMLLAELGPTASPRPARDGRRGRDAAGER</sequence>
<keyword evidence="4 7" id="KW-0812">Transmembrane</keyword>